<reference evidence="1" key="1">
    <citation type="submission" date="2019-09" db="EMBL/GenBank/DDBJ databases">
        <authorList>
            <person name="Ashton P.M."/>
            <person name="Dallman T."/>
            <person name="Nair S."/>
            <person name="De Pinna E."/>
            <person name="Peters T."/>
            <person name="Grant K."/>
        </authorList>
    </citation>
    <scope>NUCLEOTIDE SEQUENCE</scope>
    <source>
        <strain evidence="1">228903</strain>
    </source>
</reference>
<evidence type="ECO:0000313" key="1">
    <source>
        <dbReference type="EMBL" id="ECR1522873.1"/>
    </source>
</evidence>
<gene>
    <name evidence="1" type="ORF">F0J77_00010</name>
</gene>
<proteinExistence type="predicted"/>
<organism evidence="1">
    <name type="scientific">Campylobacter jejuni</name>
    <dbReference type="NCBI Taxonomy" id="197"/>
    <lineage>
        <taxon>Bacteria</taxon>
        <taxon>Pseudomonadati</taxon>
        <taxon>Campylobacterota</taxon>
        <taxon>Epsilonproteobacteria</taxon>
        <taxon>Campylobacterales</taxon>
        <taxon>Campylobacteraceae</taxon>
        <taxon>Campylobacter</taxon>
    </lineage>
</organism>
<dbReference type="AlphaFoldDB" id="A0A5T0IIW5"/>
<protein>
    <submittedName>
        <fullName evidence="1">Uncharacterized protein</fullName>
    </submittedName>
</protein>
<dbReference type="RefSeq" id="WP_002902124.1">
    <property type="nucleotide sequence ID" value="NZ_AP028359.1"/>
</dbReference>
<comment type="caution">
    <text evidence="1">The sequence shown here is derived from an EMBL/GenBank/DDBJ whole genome shotgun (WGS) entry which is preliminary data.</text>
</comment>
<name>A0A5T0IIW5_CAMJU</name>
<dbReference type="EMBL" id="AAKENF010000001">
    <property type="protein sequence ID" value="ECR1522873.1"/>
    <property type="molecule type" value="Genomic_DNA"/>
</dbReference>
<sequence length="286" mass="34394">MKKLFYRLNFLFNTKLKKLTWIVAILFIGYKLLFYTEIKNGYVKVTLRPIVTLNQEGYCIKEGRRLSQNELFERATKDWLEKLYNQAHDPLVMNADEDWLDITNCYYSSKEKAKKGLNCQFYSNGKQFGIDDIAKQIDLNKSQEENMQKIMQGFSIVRPFEEEKILTDDLELKYSLLLQDRLGDFTFMPYDIRFIVVGGDTGYYSKFGYSVFALMIQKYFIGNDHDFKFKKGTVEYWKNKDNKNNHEYIYYPITNCGEVEMRYDFDPPGLYYQLFHDMQWRDEWHR</sequence>
<accession>A0A5T0IIW5</accession>